<sequence>MFHYFPPVLQPKKQNMTLPVERIVKFFDDAKRPILFSGAGVSAKAGIPVWGKLLTNLAEWLRSKDPLIANKIVELIAKYDFLRAAEFFFLSDAVTDKERFGQLLQELLPTHPEKIDILCSLPFVAAVTTNFDRTLLDSFAAVRGKAPIDFKRGDSSFRQALHSDELYVCRVHGFVEDPESIVLTSRHFDEIDKDPYYRDYVASIFTRANLLLVGLSFSDPAILAVLQAVNNAYGPLAVGEHLAVVPTDVSSDVLSRLNRLNIEVVYYDHPPGDFSHSELWNVIGAVEKELKDRAKTTVKISEIPTEIRPFDTAKKYLASCYARSTLGSQIGPLREAIVEGMVSAIVQSASPNSVSTADLVKRIHLDTSLSMENSEELVKTSLTTLSDEKLCIWHKRSAEKKVNWIGATDDKNQLEAAISKLVSNTVDRAFVEEGYRSTTDSKKSLSAFFTQLVLQRGWDLGAAFASGKIPKGADFKVLMFQVARTLHTSDVELLSRVCERMIHNPTGEEAAILAALGRASFGLELALQAPRSQMLHSSTLPSRIYLDANVVMPAFIVGHTYHSIYAHTIDSLKTASTGNGPLQICTTYGYLNEIVSHRKLAVAQFEDNPEHFQSDVIKEAIFSGSTNMNVFVGAYANMASSNSSLSFPTFMAEFAPFVTEMELARWLSDRGVHLIKKEQVAGTLSMSDISLELQKGYASSLKSNKDVRLLEHDSVQLASLFRDVENGVRAVLVTADRRLREVVGASKLKNLASHMVSHVGLTQLVDLLIGANSDNRSLAHLLWDSTISERSNELRRYFIGLALRHYDEAMAMELPGLVEKFTDQVMTEARRKGIHVDNRVNSEQRDWFNIAGSFEDRFFAAISEKIQLRQKQAEADNAG</sequence>
<dbReference type="EMBL" id="WHJH01000048">
    <property type="protein sequence ID" value="NHZ92537.1"/>
    <property type="molecule type" value="Genomic_DNA"/>
</dbReference>
<accession>A0ABX0P0A0</accession>
<gene>
    <name evidence="1" type="ORF">F2P45_26535</name>
</gene>
<comment type="caution">
    <text evidence="1">The sequence shown here is derived from an EMBL/GenBank/DDBJ whole genome shotgun (WGS) entry which is preliminary data.</text>
</comment>
<protein>
    <recommendedName>
        <fullName evidence="3">SIR2-like domain-containing protein</fullName>
    </recommendedName>
</protein>
<dbReference type="RefSeq" id="WP_166881232.1">
    <property type="nucleotide sequence ID" value="NZ_WHJH01000048.1"/>
</dbReference>
<organism evidence="1 2">
    <name type="scientific">Massilia mucilaginosa</name>
    <dbReference type="NCBI Taxonomy" id="2609282"/>
    <lineage>
        <taxon>Bacteria</taxon>
        <taxon>Pseudomonadati</taxon>
        <taxon>Pseudomonadota</taxon>
        <taxon>Betaproteobacteria</taxon>
        <taxon>Burkholderiales</taxon>
        <taxon>Oxalobacteraceae</taxon>
        <taxon>Telluria group</taxon>
        <taxon>Massilia</taxon>
    </lineage>
</organism>
<reference evidence="1 2" key="1">
    <citation type="submission" date="2019-10" db="EMBL/GenBank/DDBJ databases">
        <title>Taxonomy of Antarctic Massilia spp.: description of Massilia rubra sp. nov., Massilia aquatica sp. nov., Massilia mucilaginosa sp. nov., Massilia frigida sp. nov. isolated from streams, lakes and regoliths.</title>
        <authorList>
            <person name="Holochova P."/>
            <person name="Sedlacek I."/>
            <person name="Kralova S."/>
            <person name="Maslanova I."/>
            <person name="Busse H.-J."/>
            <person name="Stankova E."/>
            <person name="Vrbovska V."/>
            <person name="Kovarovic V."/>
            <person name="Bartak M."/>
            <person name="Svec P."/>
            <person name="Pantucek R."/>
        </authorList>
    </citation>
    <scope>NUCLEOTIDE SEQUENCE [LARGE SCALE GENOMIC DNA]</scope>
    <source>
        <strain evidence="1 2">CCM 8733</strain>
    </source>
</reference>
<evidence type="ECO:0008006" key="3">
    <source>
        <dbReference type="Google" id="ProtNLM"/>
    </source>
</evidence>
<dbReference type="Proteomes" id="UP000609726">
    <property type="component" value="Unassembled WGS sequence"/>
</dbReference>
<proteinExistence type="predicted"/>
<dbReference type="Pfam" id="PF13289">
    <property type="entry name" value="SIR2_2"/>
    <property type="match status" value="1"/>
</dbReference>
<keyword evidence="2" id="KW-1185">Reference proteome</keyword>
<evidence type="ECO:0000313" key="2">
    <source>
        <dbReference type="Proteomes" id="UP000609726"/>
    </source>
</evidence>
<evidence type="ECO:0000313" key="1">
    <source>
        <dbReference type="EMBL" id="NHZ92537.1"/>
    </source>
</evidence>
<dbReference type="InterPro" id="IPR029035">
    <property type="entry name" value="DHS-like_NAD/FAD-binding_dom"/>
</dbReference>
<name>A0ABX0P0A0_9BURK</name>
<dbReference type="SUPFAM" id="SSF52467">
    <property type="entry name" value="DHS-like NAD/FAD-binding domain"/>
    <property type="match status" value="1"/>
</dbReference>